<reference evidence="5 6" key="1">
    <citation type="journal article" date="2006" name="J. Bacteriol.">
        <title>Comparative genomic evidence for a close relationship between the dimorphic prosthecate bacteria Hyphomonas neptunium and Caulobacter crescentus.</title>
        <authorList>
            <person name="Badger J.H."/>
            <person name="Hoover T.R."/>
            <person name="Brun Y.V."/>
            <person name="Weiner R.M."/>
            <person name="Laub M.T."/>
            <person name="Alexandre G."/>
            <person name="Mrazek J."/>
            <person name="Ren Q."/>
            <person name="Paulsen I.T."/>
            <person name="Nelson K.E."/>
            <person name="Khouri H.M."/>
            <person name="Radune D."/>
            <person name="Sosa J."/>
            <person name="Dodson R.J."/>
            <person name="Sullivan S.A."/>
            <person name="Rosovitz M.J."/>
            <person name="Madupu R."/>
            <person name="Brinkac L.M."/>
            <person name="Durkin A.S."/>
            <person name="Daugherty S.C."/>
            <person name="Kothari S.P."/>
            <person name="Giglio M.G."/>
            <person name="Zhou L."/>
            <person name="Haft D.H."/>
            <person name="Selengut J.D."/>
            <person name="Davidsen T.M."/>
            <person name="Yang Q."/>
            <person name="Zafar N."/>
            <person name="Ward N.L."/>
        </authorList>
    </citation>
    <scope>NUCLEOTIDE SEQUENCE [LARGE SCALE GENOMIC DNA]</scope>
    <source>
        <strain evidence="5 6">ATCC 15444</strain>
    </source>
</reference>
<gene>
    <name evidence="5" type="ordered locus">HNE_1070</name>
</gene>
<feature type="domain" description="XdhC Rossmann" evidence="4">
    <location>
        <begin position="162"/>
        <end position="304"/>
    </location>
</feature>
<dbReference type="PANTHER" id="PTHR30388:SF4">
    <property type="entry name" value="MOLYBDENUM COFACTOR INSERTION CHAPERONE PAOD"/>
    <property type="match status" value="1"/>
</dbReference>
<dbReference type="EMBL" id="CP000158">
    <property type="protein sequence ID" value="ABI78334.1"/>
    <property type="molecule type" value="Genomic_DNA"/>
</dbReference>
<feature type="domain" description="XdhC- CoxI" evidence="2">
    <location>
        <begin position="35"/>
        <end position="100"/>
    </location>
</feature>
<dbReference type="InterPro" id="IPR025877">
    <property type="entry name" value="MobA-like_NTP_Trfase"/>
</dbReference>
<dbReference type="SUPFAM" id="SSF53448">
    <property type="entry name" value="Nucleotide-diphospho-sugar transferases"/>
    <property type="match status" value="1"/>
</dbReference>
<protein>
    <submittedName>
        <fullName evidence="5">Putative xanthine dehydrogenase accessory factor</fullName>
    </submittedName>
</protein>
<dbReference type="InterPro" id="IPR027051">
    <property type="entry name" value="XdhC_Rossmann_dom"/>
</dbReference>
<evidence type="ECO:0000259" key="4">
    <source>
        <dbReference type="Pfam" id="PF13478"/>
    </source>
</evidence>
<name>Q0C3A2_HYPNA</name>
<evidence type="ECO:0000313" key="5">
    <source>
        <dbReference type="EMBL" id="ABI78334.1"/>
    </source>
</evidence>
<dbReference type="HOGENOM" id="CLU_530780_0_0_5"/>
<dbReference type="InterPro" id="IPR029044">
    <property type="entry name" value="Nucleotide-diphossugar_trans"/>
</dbReference>
<evidence type="ECO:0000313" key="6">
    <source>
        <dbReference type="Proteomes" id="UP000001959"/>
    </source>
</evidence>
<dbReference type="InterPro" id="IPR003777">
    <property type="entry name" value="XdhC_CoxI"/>
</dbReference>
<keyword evidence="6" id="KW-1185">Reference proteome</keyword>
<dbReference type="eggNOG" id="COG2068">
    <property type="taxonomic scope" value="Bacteria"/>
</dbReference>
<dbReference type="PANTHER" id="PTHR30388">
    <property type="entry name" value="ALDEHYDE OXIDOREDUCTASE MOLYBDENUM COFACTOR ASSEMBLY PROTEIN"/>
    <property type="match status" value="1"/>
</dbReference>
<evidence type="ECO:0000259" key="3">
    <source>
        <dbReference type="Pfam" id="PF12804"/>
    </source>
</evidence>
<dbReference type="STRING" id="228405.HNE_1070"/>
<dbReference type="Pfam" id="PF12804">
    <property type="entry name" value="NTP_transf_3"/>
    <property type="match status" value="1"/>
</dbReference>
<dbReference type="KEGG" id="hne:HNE_1070"/>
<dbReference type="AlphaFoldDB" id="Q0C3A2"/>
<dbReference type="Gene3D" id="3.40.50.720">
    <property type="entry name" value="NAD(P)-binding Rossmann-like Domain"/>
    <property type="match status" value="1"/>
</dbReference>
<dbReference type="CDD" id="cd04182">
    <property type="entry name" value="GT_2_like_f"/>
    <property type="match status" value="1"/>
</dbReference>
<proteinExistence type="predicted"/>
<feature type="domain" description="MobA-like NTP transferase" evidence="3">
    <location>
        <begin position="322"/>
        <end position="482"/>
    </location>
</feature>
<sequence length="513" mass="53602">MTGQKGSRVQTLSSPAGAGRYLEHPEDVLAKWLDWRASGPVALVVVVETTGGAVRRPGALMAVAQDGRTAGYISGGCIDADAILQAQRSLAGRQPVTLLYGAGSPFIDLPLPCGGSILINILPDADESEVKACHAQLASRAPATLFLAAIGKSFSYVPKLRLRIAGRGADPLALARLARSSGIETTLYLPGGPDVRLAEEEGHTDLVVLGSASDLPPVRGDAWSAFVIMFHDGDREDALLADALAGDAFFIGAVGSRHTHALRCERLRKRGVPEADIARIHGPVGLIPSMRDASMLAVSVLSQIVAEYHKRHASPFARTALVLLAAGSSSRFAAGDKLLSDFDGRPLLDHAAAFLRGEPVAARLAVVPDPPGERATRLQSAGWSVLPNPEAATGLASSVRCGVQAASDTPYVEHVMILLADMPAIPAQHLLKLQQAINAGHPAAMTESGGRLSPPAIFNRAAFTRLLAVGGDSGARDIFHSLPGGVTVSLDTAHAFDIDTTDDLRLAQELANG</sequence>
<dbReference type="Pfam" id="PF02625">
    <property type="entry name" value="XdhC_CoxI"/>
    <property type="match status" value="1"/>
</dbReference>
<dbReference type="eggNOG" id="COG1975">
    <property type="taxonomic scope" value="Bacteria"/>
</dbReference>
<dbReference type="Proteomes" id="UP000001959">
    <property type="component" value="Chromosome"/>
</dbReference>
<dbReference type="Pfam" id="PF13478">
    <property type="entry name" value="XdhC_C"/>
    <property type="match status" value="1"/>
</dbReference>
<accession>Q0C3A2</accession>
<organism evidence="5 6">
    <name type="scientific">Hyphomonas neptunium (strain ATCC 15444)</name>
    <dbReference type="NCBI Taxonomy" id="228405"/>
    <lineage>
        <taxon>Bacteria</taxon>
        <taxon>Pseudomonadati</taxon>
        <taxon>Pseudomonadota</taxon>
        <taxon>Alphaproteobacteria</taxon>
        <taxon>Hyphomonadales</taxon>
        <taxon>Hyphomonadaceae</taxon>
        <taxon>Hyphomonas</taxon>
    </lineage>
</organism>
<evidence type="ECO:0000256" key="1">
    <source>
        <dbReference type="ARBA" id="ARBA00022842"/>
    </source>
</evidence>
<dbReference type="GO" id="GO:0016779">
    <property type="term" value="F:nucleotidyltransferase activity"/>
    <property type="evidence" value="ECO:0007669"/>
    <property type="project" value="UniProtKB-ARBA"/>
</dbReference>
<dbReference type="Gene3D" id="3.90.550.10">
    <property type="entry name" value="Spore Coat Polysaccharide Biosynthesis Protein SpsA, Chain A"/>
    <property type="match status" value="1"/>
</dbReference>
<evidence type="ECO:0000259" key="2">
    <source>
        <dbReference type="Pfam" id="PF02625"/>
    </source>
</evidence>
<keyword evidence="1" id="KW-0460">Magnesium</keyword>
<dbReference type="InterPro" id="IPR052698">
    <property type="entry name" value="MoCofactor_Util/Proc"/>
</dbReference>